<comment type="caution">
    <text evidence="6">The sequence shown here is derived from an EMBL/GenBank/DDBJ whole genome shotgun (WGS) entry which is preliminary data.</text>
</comment>
<dbReference type="EC" id="2.5.1.-" evidence="4"/>
<dbReference type="GO" id="GO:0008817">
    <property type="term" value="F:corrinoid adenosyltransferase activity"/>
    <property type="evidence" value="ECO:0007669"/>
    <property type="project" value="UniProtKB-EC"/>
</dbReference>
<evidence type="ECO:0000256" key="3">
    <source>
        <dbReference type="ARBA" id="ARBA00022840"/>
    </source>
</evidence>
<evidence type="ECO:0000313" key="6">
    <source>
        <dbReference type="EMBL" id="MBK1781840.1"/>
    </source>
</evidence>
<gene>
    <name evidence="6" type="ORF">JHL22_11480</name>
</gene>
<dbReference type="InterPro" id="IPR016030">
    <property type="entry name" value="CblAdoTrfase-like"/>
</dbReference>
<accession>A0ABS1EGA5</accession>
<dbReference type="Pfam" id="PF01923">
    <property type="entry name" value="Cob_adeno_trans"/>
    <property type="match status" value="1"/>
</dbReference>
<dbReference type="Proteomes" id="UP000635316">
    <property type="component" value="Unassembled WGS sequence"/>
</dbReference>
<protein>
    <recommendedName>
        <fullName evidence="4">Cobalamin adenosyltransferase</fullName>
        <ecNumber evidence="4">2.5.1.-</ecNumber>
    </recommendedName>
</protein>
<dbReference type="RefSeq" id="WP_200237508.1">
    <property type="nucleotide sequence ID" value="NZ_JAENGP010000013.1"/>
</dbReference>
<evidence type="ECO:0000259" key="5">
    <source>
        <dbReference type="Pfam" id="PF01923"/>
    </source>
</evidence>
<evidence type="ECO:0000313" key="7">
    <source>
        <dbReference type="Proteomes" id="UP000635316"/>
    </source>
</evidence>
<sequence>MPDRLTSIVTKTGDAGTTSLGDGSRIAKDDARIEAIGQVDELNSFIGLLACEPLPTGIQAALERIQHHLFDLGSELCVPGYSALTESHVTFLETEIEQSLAELPPLKEFILPGGTRQASLSHACRSICRRAERSLVALDQREPLSDVGRQYLNRLSDYFFMLARILNKEAGRQDVFWQKEKTA</sequence>
<feature type="domain" description="Cobalamin adenosyltransferase-like" evidence="5">
    <location>
        <begin position="8"/>
        <end position="165"/>
    </location>
</feature>
<evidence type="ECO:0000256" key="4">
    <source>
        <dbReference type="RuleBase" id="RU366026"/>
    </source>
</evidence>
<reference evidence="6 7" key="1">
    <citation type="submission" date="2020-12" db="EMBL/GenBank/DDBJ databases">
        <authorList>
            <person name="Lu T."/>
            <person name="Wang Q."/>
            <person name="Han X."/>
        </authorList>
    </citation>
    <scope>NUCLEOTIDE SEQUENCE [LARGE SCALE GENOMIC DNA]</scope>
    <source>
        <strain evidence="6 7">WQ 585</strain>
    </source>
</reference>
<keyword evidence="1 4" id="KW-0808">Transferase</keyword>
<dbReference type="Gene3D" id="1.20.1200.10">
    <property type="entry name" value="Cobalamin adenosyltransferase-like"/>
    <property type="match status" value="1"/>
</dbReference>
<evidence type="ECO:0000256" key="2">
    <source>
        <dbReference type="ARBA" id="ARBA00022741"/>
    </source>
</evidence>
<comment type="catalytic activity">
    <reaction evidence="4">
        <text>2 cob(II)alamin + AH2 + 2 ATP = 2 adenosylcob(III)alamin + 2 triphosphate + A + 2 H(+)</text>
        <dbReference type="Rhea" id="RHEA:53304"/>
        <dbReference type="ChEBI" id="CHEBI:13193"/>
        <dbReference type="ChEBI" id="CHEBI:15378"/>
        <dbReference type="ChEBI" id="CHEBI:16304"/>
        <dbReference type="ChEBI" id="CHEBI:17499"/>
        <dbReference type="ChEBI" id="CHEBI:18036"/>
        <dbReference type="ChEBI" id="CHEBI:18408"/>
        <dbReference type="ChEBI" id="CHEBI:30616"/>
    </reaction>
</comment>
<dbReference type="InterPro" id="IPR036451">
    <property type="entry name" value="CblAdoTrfase-like_sf"/>
</dbReference>
<dbReference type="NCBIfam" id="TIGR00636">
    <property type="entry name" value="PduO_Nterm"/>
    <property type="match status" value="1"/>
</dbReference>
<keyword evidence="7" id="KW-1185">Reference proteome</keyword>
<proteinExistence type="inferred from homology"/>
<name>A0ABS1EGA5_9BURK</name>
<dbReference type="EMBL" id="JAENGP010000013">
    <property type="protein sequence ID" value="MBK1781840.1"/>
    <property type="molecule type" value="Genomic_DNA"/>
</dbReference>
<dbReference type="PANTHER" id="PTHR12213">
    <property type="entry name" value="CORRINOID ADENOSYLTRANSFERASE"/>
    <property type="match status" value="1"/>
</dbReference>
<dbReference type="InterPro" id="IPR029499">
    <property type="entry name" value="PduO-typ"/>
</dbReference>
<keyword evidence="3 4" id="KW-0067">ATP-binding</keyword>
<keyword evidence="4" id="KW-0169">Cobalamin biosynthesis</keyword>
<evidence type="ECO:0000256" key="1">
    <source>
        <dbReference type="ARBA" id="ARBA00022679"/>
    </source>
</evidence>
<dbReference type="SUPFAM" id="SSF89028">
    <property type="entry name" value="Cobalamin adenosyltransferase-like"/>
    <property type="match status" value="1"/>
</dbReference>
<keyword evidence="2 4" id="KW-0547">Nucleotide-binding</keyword>
<comment type="similarity">
    <text evidence="4">Belongs to the Cob(I)alamin adenosyltransferase family.</text>
</comment>
<dbReference type="PANTHER" id="PTHR12213:SF0">
    <property type="entry name" value="CORRINOID ADENOSYLTRANSFERASE MMAB"/>
    <property type="match status" value="1"/>
</dbReference>
<organism evidence="6 7">
    <name type="scientific">Advenella mandrilli</name>
    <dbReference type="NCBI Taxonomy" id="2800330"/>
    <lineage>
        <taxon>Bacteria</taxon>
        <taxon>Pseudomonadati</taxon>
        <taxon>Pseudomonadota</taxon>
        <taxon>Betaproteobacteria</taxon>
        <taxon>Burkholderiales</taxon>
        <taxon>Alcaligenaceae</taxon>
    </lineage>
</organism>